<dbReference type="OrthoDB" id="426466at2"/>
<gene>
    <name evidence="1" type="ORF">XM38_010310</name>
</gene>
<dbReference type="STRING" id="1641165.XM38_04715"/>
<organism evidence="1 2">
    <name type="scientific">Halomicronema hongdechloris C2206</name>
    <dbReference type="NCBI Taxonomy" id="1641165"/>
    <lineage>
        <taxon>Bacteria</taxon>
        <taxon>Bacillati</taxon>
        <taxon>Cyanobacteriota</taxon>
        <taxon>Cyanophyceae</taxon>
        <taxon>Nodosilineales</taxon>
        <taxon>Nodosilineaceae</taxon>
        <taxon>Halomicronema</taxon>
    </lineage>
</organism>
<evidence type="ECO:0000313" key="1">
    <source>
        <dbReference type="EMBL" id="ASC70101.1"/>
    </source>
</evidence>
<sequence length="76" mass="9508">MFEAFSPRQITPEQSIESLELHQIAHDFRQEIEYRDQFEHYCRWYTQVSRQHQRELAAMATDIDLFGWFWRRRTSR</sequence>
<reference evidence="1 2" key="1">
    <citation type="journal article" date="2016" name="Biochim. Biophys. Acta">
        <title>Characterization of red-shifted phycobilisomes isolated from the chlorophyll f-containing cyanobacterium Halomicronema hongdechloris.</title>
        <authorList>
            <person name="Li Y."/>
            <person name="Lin Y."/>
            <person name="Garvey C.J."/>
            <person name="Birch D."/>
            <person name="Corkery R.W."/>
            <person name="Loughlin P.C."/>
            <person name="Scheer H."/>
            <person name="Willows R.D."/>
            <person name="Chen M."/>
        </authorList>
    </citation>
    <scope>NUCLEOTIDE SEQUENCE [LARGE SCALE GENOMIC DNA]</scope>
    <source>
        <strain evidence="1 2">C2206</strain>
    </source>
</reference>
<dbReference type="AlphaFoldDB" id="A0A1Z3HIH8"/>
<name>A0A1Z3HIH8_9CYAN</name>
<dbReference type="KEGG" id="hhg:XM38_010310"/>
<dbReference type="EMBL" id="CP021983">
    <property type="protein sequence ID" value="ASC70101.1"/>
    <property type="molecule type" value="Genomic_DNA"/>
</dbReference>
<dbReference type="Proteomes" id="UP000191901">
    <property type="component" value="Chromosome"/>
</dbReference>
<keyword evidence="2" id="KW-1185">Reference proteome</keyword>
<proteinExistence type="predicted"/>
<evidence type="ECO:0000313" key="2">
    <source>
        <dbReference type="Proteomes" id="UP000191901"/>
    </source>
</evidence>
<dbReference type="RefSeq" id="WP_080806311.1">
    <property type="nucleotide sequence ID" value="NZ_CP021983.2"/>
</dbReference>
<accession>A0A1Z3HIH8</accession>
<protein>
    <submittedName>
        <fullName evidence="1">Uncharacterized protein</fullName>
    </submittedName>
</protein>